<evidence type="ECO:0000313" key="3">
    <source>
        <dbReference type="Proteomes" id="UP001589750"/>
    </source>
</evidence>
<dbReference type="EMBL" id="JBHMDG010000001">
    <property type="protein sequence ID" value="MFB9311656.1"/>
    <property type="molecule type" value="Genomic_DNA"/>
</dbReference>
<dbReference type="Proteomes" id="UP001589750">
    <property type="component" value="Unassembled WGS sequence"/>
</dbReference>
<accession>A0ABV5K4H6</accession>
<evidence type="ECO:0008006" key="4">
    <source>
        <dbReference type="Google" id="ProtNLM"/>
    </source>
</evidence>
<proteinExistence type="predicted"/>
<sequence length="374" mass="39821">MTSLDTGPGGVRIYSRAPITQAWLAQYAVPAWEQARDGGRRLAHLRRGWLHGPHVDLVVDGATPERLQQLAQSVDPGPAPAPEDAVTEADYLPMARELGRLESVPPPYLPMRRHGEVQVLTAAEVGTGEPALDELRLVCGSTLGVPLAATLNCIAVNPGNAVRRVAEILTAMVDVHTLGIGYGVFSLHSHAEGFFAWTAPTADVRPAFERRYAGEAEVFRDVVRARISGSTDSVAASWRNALGYCSGVVDGAVSRGTVTGAMLDAVSGSDDVSHLGPPGAAAQGPTGSQPDTDFHRTVHAAGVEASHGGWFTGYRLLVNLVYEQLPVLDVPPMQRYYTCYAVARAVDEELCSTWRDRLGAADQPADEGMVAVRG</sequence>
<evidence type="ECO:0000256" key="1">
    <source>
        <dbReference type="SAM" id="MobiDB-lite"/>
    </source>
</evidence>
<gene>
    <name evidence="2" type="ORF">ACFFRI_01255</name>
</gene>
<reference evidence="2 3" key="1">
    <citation type="submission" date="2024-09" db="EMBL/GenBank/DDBJ databases">
        <authorList>
            <person name="Sun Q."/>
            <person name="Mori K."/>
        </authorList>
    </citation>
    <scope>NUCLEOTIDE SEQUENCE [LARGE SCALE GENOMIC DNA]</scope>
    <source>
        <strain evidence="2 3">JCM 9626</strain>
    </source>
</reference>
<comment type="caution">
    <text evidence="2">The sequence shown here is derived from an EMBL/GenBank/DDBJ whole genome shotgun (WGS) entry which is preliminary data.</text>
</comment>
<organism evidence="2 3">
    <name type="scientific">Nocardioides plantarum</name>
    <dbReference type="NCBI Taxonomy" id="29299"/>
    <lineage>
        <taxon>Bacteria</taxon>
        <taxon>Bacillati</taxon>
        <taxon>Actinomycetota</taxon>
        <taxon>Actinomycetes</taxon>
        <taxon>Propionibacteriales</taxon>
        <taxon>Nocardioidaceae</taxon>
        <taxon>Nocardioides</taxon>
    </lineage>
</organism>
<evidence type="ECO:0000313" key="2">
    <source>
        <dbReference type="EMBL" id="MFB9311656.1"/>
    </source>
</evidence>
<name>A0ABV5K4H6_9ACTN</name>
<feature type="region of interest" description="Disordered" evidence="1">
    <location>
        <begin position="270"/>
        <end position="293"/>
    </location>
</feature>
<feature type="compositionally biased region" description="Low complexity" evidence="1">
    <location>
        <begin position="276"/>
        <end position="285"/>
    </location>
</feature>
<keyword evidence="3" id="KW-1185">Reference proteome</keyword>
<dbReference type="RefSeq" id="WP_140008476.1">
    <property type="nucleotide sequence ID" value="NZ_JBHMDG010000001.1"/>
</dbReference>
<protein>
    <recommendedName>
        <fullName evidence="4">Lantibiotic biosynthesis dehydratase-like protein</fullName>
    </recommendedName>
</protein>